<keyword evidence="1" id="KW-0732">Signal</keyword>
<comment type="caution">
    <text evidence="2">The sequence shown here is derived from an EMBL/GenBank/DDBJ whole genome shotgun (WGS) entry which is preliminary data.</text>
</comment>
<reference evidence="3" key="1">
    <citation type="submission" date="2016-09" db="EMBL/GenBank/DDBJ databases">
        <authorList>
            <person name="Gulvik C.A."/>
        </authorList>
    </citation>
    <scope>NUCLEOTIDE SEQUENCE [LARGE SCALE GENOMIC DNA]</scope>
    <source>
        <strain evidence="3">LMG 26306</strain>
    </source>
</reference>
<dbReference type="OrthoDB" id="2190487at2"/>
<accession>A0A1E5GRX2</accession>
<dbReference type="RefSeq" id="WP_069635362.1">
    <property type="nucleotide sequence ID" value="NZ_JXKZ01000010.1"/>
</dbReference>
<dbReference type="AlphaFoldDB" id="A0A1E5GRX2"/>
<dbReference type="Proteomes" id="UP000094764">
    <property type="component" value="Unassembled WGS sequence"/>
</dbReference>
<keyword evidence="3" id="KW-1185">Reference proteome</keyword>
<protein>
    <submittedName>
        <fullName evidence="2">Uncharacterized protein</fullName>
    </submittedName>
</protein>
<organism evidence="2 3">
    <name type="scientific">Enterococcus quebecensis</name>
    <dbReference type="NCBI Taxonomy" id="903983"/>
    <lineage>
        <taxon>Bacteria</taxon>
        <taxon>Bacillati</taxon>
        <taxon>Bacillota</taxon>
        <taxon>Bacilli</taxon>
        <taxon>Lactobacillales</taxon>
        <taxon>Enterococcaceae</taxon>
        <taxon>Enterococcus</taxon>
    </lineage>
</organism>
<evidence type="ECO:0000313" key="2">
    <source>
        <dbReference type="EMBL" id="OEG15478.1"/>
    </source>
</evidence>
<name>A0A1E5GRX2_9ENTE</name>
<feature type="signal peptide" evidence="1">
    <location>
        <begin position="1"/>
        <end position="27"/>
    </location>
</feature>
<evidence type="ECO:0000256" key="1">
    <source>
        <dbReference type="SAM" id="SignalP"/>
    </source>
</evidence>
<proteinExistence type="predicted"/>
<dbReference type="EMBL" id="MIKB01000015">
    <property type="protein sequence ID" value="OEG15478.1"/>
    <property type="molecule type" value="Genomic_DNA"/>
</dbReference>
<sequence length="159" mass="17988">MKLFKKLFIVTTMLVFFSTFLSTSAHAQQAETTRSGSYTSTTAFLSNLDMRIGSERYAGKMNDLLLDVDNQSFTLTFKLDDETHVFKGERDPKKSVFRACDRYLIDTIDDQKVGTNVVFEFFHFSGSKYQTFQVHTSPGGKTSTGLDVNLRTSAALYKK</sequence>
<feature type="chain" id="PRO_5009177708" evidence="1">
    <location>
        <begin position="28"/>
        <end position="159"/>
    </location>
</feature>
<gene>
    <name evidence="2" type="ORF">BCR23_08400</name>
</gene>
<evidence type="ECO:0000313" key="3">
    <source>
        <dbReference type="Proteomes" id="UP000094764"/>
    </source>
</evidence>